<evidence type="ECO:0000256" key="6">
    <source>
        <dbReference type="ARBA" id="ARBA00022842"/>
    </source>
</evidence>
<dbReference type="Pfam" id="PF01544">
    <property type="entry name" value="CorA"/>
    <property type="match status" value="1"/>
</dbReference>
<dbReference type="FunFam" id="1.20.58.340:FF:000004">
    <property type="entry name" value="Magnesium transport protein CorA"/>
    <property type="match status" value="1"/>
</dbReference>
<dbReference type="GO" id="GO:0015087">
    <property type="term" value="F:cobalt ion transmembrane transporter activity"/>
    <property type="evidence" value="ECO:0007669"/>
    <property type="project" value="UniProtKB-UniRule"/>
</dbReference>
<sequence>MKNNLLSEQLAYTGDSKTQTHLHLCSYNVDEVRKISGERLEEVESEILPGGITWLQVHGFEDTECIREVCSHFGIDFLIVQDILNTELLSKIEVYDNYNLVLAKQIVGSHRTHIGIVQGSDFVLTFQEHETEFFDEVLRAIQSNVLKIRSRQSDYLFSVLLNGLMTNYIAVATAIGDRLEELESTLLSDGPLRDIGAQIQGLRREYMELKRTVWPLKDQYSRLLHSDTSLLHKGTRPFFNDVNDHLLYVVQNIDTCRETLSSLMDLYISNNDLRMNDIMKRLTIVATIFIPLTFLVGVWGMNFEYMPELKWRYGYCFAWIVIVVVGVLTFLLLRTKRWR</sequence>
<feature type="transmembrane region" description="Helical" evidence="12">
    <location>
        <begin position="312"/>
        <end position="333"/>
    </location>
</feature>
<evidence type="ECO:0000256" key="10">
    <source>
        <dbReference type="ARBA" id="ARBA00034269"/>
    </source>
</evidence>
<evidence type="ECO:0000256" key="2">
    <source>
        <dbReference type="ARBA" id="ARBA00009765"/>
    </source>
</evidence>
<dbReference type="SUPFAM" id="SSF144083">
    <property type="entry name" value="Magnesium transport protein CorA, transmembrane region"/>
    <property type="match status" value="1"/>
</dbReference>
<evidence type="ECO:0000256" key="3">
    <source>
        <dbReference type="ARBA" id="ARBA00022448"/>
    </source>
</evidence>
<dbReference type="GO" id="GO:0005886">
    <property type="term" value="C:plasma membrane"/>
    <property type="evidence" value="ECO:0007669"/>
    <property type="project" value="UniProtKB-SubCell"/>
</dbReference>
<keyword evidence="5 12" id="KW-0812">Transmembrane</keyword>
<comment type="function">
    <text evidence="11">Mediates influx of magnesium ions. Alternates between open and closed states. Activated by low cytoplasmic Mg(2+) levels. Inactive when cytoplasmic Mg(2+) levels are high.</text>
</comment>
<dbReference type="InterPro" id="IPR045863">
    <property type="entry name" value="CorA_TM1_TM2"/>
</dbReference>
<dbReference type="GO" id="GO:0050897">
    <property type="term" value="F:cobalt ion binding"/>
    <property type="evidence" value="ECO:0007669"/>
    <property type="project" value="TreeGrafter"/>
</dbReference>
<evidence type="ECO:0000256" key="5">
    <source>
        <dbReference type="ARBA" id="ARBA00022692"/>
    </source>
</evidence>
<evidence type="ECO:0000256" key="12">
    <source>
        <dbReference type="RuleBase" id="RU362010"/>
    </source>
</evidence>
<keyword evidence="3 12" id="KW-0813">Transport</keyword>
<dbReference type="InterPro" id="IPR004488">
    <property type="entry name" value="Mg/Co-transport_prot_CorA"/>
</dbReference>
<evidence type="ECO:0000256" key="9">
    <source>
        <dbReference type="ARBA" id="ARBA00023136"/>
    </source>
</evidence>
<evidence type="ECO:0000256" key="4">
    <source>
        <dbReference type="ARBA" id="ARBA00022475"/>
    </source>
</evidence>
<dbReference type="InterPro" id="IPR045861">
    <property type="entry name" value="CorA_cytoplasmic_dom"/>
</dbReference>
<reference evidence="13" key="2">
    <citation type="submission" date="2021-04" db="EMBL/GenBank/DDBJ databases">
        <authorList>
            <person name="Gilroy R."/>
        </authorList>
    </citation>
    <scope>NUCLEOTIDE SEQUENCE</scope>
    <source>
        <strain evidence="13">CHK169-11906</strain>
    </source>
</reference>
<proteinExistence type="inferred from homology"/>
<gene>
    <name evidence="12 13" type="primary">corA</name>
    <name evidence="13" type="ORF">H9779_06440</name>
</gene>
<evidence type="ECO:0000313" key="13">
    <source>
        <dbReference type="EMBL" id="HJA99218.1"/>
    </source>
</evidence>
<keyword evidence="4 12" id="KW-1003">Cell membrane</keyword>
<feature type="transmembrane region" description="Helical" evidence="12">
    <location>
        <begin position="282"/>
        <end position="300"/>
    </location>
</feature>
<dbReference type="AlphaFoldDB" id="A0A9D2L4T7"/>
<protein>
    <recommendedName>
        <fullName evidence="12">Magnesium transport protein CorA</fullName>
    </recommendedName>
</protein>
<keyword evidence="9 12" id="KW-0472">Membrane</keyword>
<dbReference type="InterPro" id="IPR002523">
    <property type="entry name" value="MgTranspt_CorA/ZnTranspt_ZntB"/>
</dbReference>
<dbReference type="Gene3D" id="3.30.460.20">
    <property type="entry name" value="CorA soluble domain-like"/>
    <property type="match status" value="1"/>
</dbReference>
<keyword evidence="7 12" id="KW-1133">Transmembrane helix</keyword>
<dbReference type="EMBL" id="DWYR01000018">
    <property type="protein sequence ID" value="HJA99218.1"/>
    <property type="molecule type" value="Genomic_DNA"/>
</dbReference>
<keyword evidence="6 12" id="KW-0460">Magnesium</keyword>
<comment type="catalytic activity">
    <reaction evidence="10">
        <text>Mg(2+)(in) = Mg(2+)(out)</text>
        <dbReference type="Rhea" id="RHEA:29827"/>
        <dbReference type="ChEBI" id="CHEBI:18420"/>
    </reaction>
</comment>
<comment type="subcellular location">
    <subcellularLocation>
        <location evidence="1">Cell membrane</location>
        <topology evidence="1">Multi-pass membrane protein</topology>
    </subcellularLocation>
    <subcellularLocation>
        <location evidence="12">Membrane</location>
        <topology evidence="12">Multi-pass membrane protein</topology>
    </subcellularLocation>
</comment>
<reference evidence="13" key="1">
    <citation type="journal article" date="2021" name="PeerJ">
        <title>Extensive microbial diversity within the chicken gut microbiome revealed by metagenomics and culture.</title>
        <authorList>
            <person name="Gilroy R."/>
            <person name="Ravi A."/>
            <person name="Getino M."/>
            <person name="Pursley I."/>
            <person name="Horton D.L."/>
            <person name="Alikhan N.F."/>
            <person name="Baker D."/>
            <person name="Gharbi K."/>
            <person name="Hall N."/>
            <person name="Watson M."/>
            <person name="Adriaenssens E.M."/>
            <person name="Foster-Nyarko E."/>
            <person name="Jarju S."/>
            <person name="Secka A."/>
            <person name="Antonio M."/>
            <person name="Oren A."/>
            <person name="Chaudhuri R.R."/>
            <person name="La Ragione R."/>
            <person name="Hildebrand F."/>
            <person name="Pallen M.J."/>
        </authorList>
    </citation>
    <scope>NUCLEOTIDE SEQUENCE</scope>
    <source>
        <strain evidence="13">CHK169-11906</strain>
    </source>
</reference>
<keyword evidence="8 12" id="KW-0406">Ion transport</keyword>
<dbReference type="Proteomes" id="UP000824259">
    <property type="component" value="Unassembled WGS sequence"/>
</dbReference>
<organism evidence="13 14">
    <name type="scientific">Candidatus Alistipes avicola</name>
    <dbReference type="NCBI Taxonomy" id="2838432"/>
    <lineage>
        <taxon>Bacteria</taxon>
        <taxon>Pseudomonadati</taxon>
        <taxon>Bacteroidota</taxon>
        <taxon>Bacteroidia</taxon>
        <taxon>Bacteroidales</taxon>
        <taxon>Rikenellaceae</taxon>
        <taxon>Alistipes</taxon>
    </lineage>
</organism>
<evidence type="ECO:0000256" key="7">
    <source>
        <dbReference type="ARBA" id="ARBA00022989"/>
    </source>
</evidence>
<accession>A0A9D2L4T7</accession>
<dbReference type="CDD" id="cd12828">
    <property type="entry name" value="TmCorA-like_1"/>
    <property type="match status" value="1"/>
</dbReference>
<evidence type="ECO:0000256" key="8">
    <source>
        <dbReference type="ARBA" id="ARBA00023065"/>
    </source>
</evidence>
<dbReference type="PANTHER" id="PTHR46494:SF1">
    <property type="entry name" value="CORA FAMILY METAL ION TRANSPORTER (EUROFUNG)"/>
    <property type="match status" value="1"/>
</dbReference>
<dbReference type="GO" id="GO:0000287">
    <property type="term" value="F:magnesium ion binding"/>
    <property type="evidence" value="ECO:0007669"/>
    <property type="project" value="TreeGrafter"/>
</dbReference>
<name>A0A9D2L4T7_9BACT</name>
<comment type="similarity">
    <text evidence="2 12">Belongs to the CorA metal ion transporter (MIT) (TC 1.A.35) family.</text>
</comment>
<dbReference type="Gene3D" id="1.20.58.340">
    <property type="entry name" value="Magnesium transport protein CorA, transmembrane region"/>
    <property type="match status" value="2"/>
</dbReference>
<evidence type="ECO:0000313" key="14">
    <source>
        <dbReference type="Proteomes" id="UP000824259"/>
    </source>
</evidence>
<evidence type="ECO:0000256" key="11">
    <source>
        <dbReference type="ARBA" id="ARBA00045497"/>
    </source>
</evidence>
<comment type="caution">
    <text evidence="13">The sequence shown here is derived from an EMBL/GenBank/DDBJ whole genome shotgun (WGS) entry which is preliminary data.</text>
</comment>
<dbReference type="GO" id="GO:0015095">
    <property type="term" value="F:magnesium ion transmembrane transporter activity"/>
    <property type="evidence" value="ECO:0007669"/>
    <property type="project" value="UniProtKB-UniRule"/>
</dbReference>
<dbReference type="SUPFAM" id="SSF143865">
    <property type="entry name" value="CorA soluble domain-like"/>
    <property type="match status" value="1"/>
</dbReference>
<dbReference type="NCBIfam" id="TIGR00383">
    <property type="entry name" value="corA"/>
    <property type="match status" value="1"/>
</dbReference>
<dbReference type="PANTHER" id="PTHR46494">
    <property type="entry name" value="CORA FAMILY METAL ION TRANSPORTER (EUROFUNG)"/>
    <property type="match status" value="1"/>
</dbReference>
<evidence type="ECO:0000256" key="1">
    <source>
        <dbReference type="ARBA" id="ARBA00004651"/>
    </source>
</evidence>